<dbReference type="KEGG" id="hlm:DV707_14125"/>
<accession>A0A1H6CNL6</accession>
<evidence type="ECO:0000256" key="2">
    <source>
        <dbReference type="SAM" id="MobiDB-lite"/>
    </source>
</evidence>
<dbReference type="EMBL" id="CP031311">
    <property type="protein sequence ID" value="QCC48703.1"/>
    <property type="molecule type" value="Genomic_DNA"/>
</dbReference>
<dbReference type="InterPro" id="IPR002802">
    <property type="entry name" value="Endo_dU"/>
</dbReference>
<dbReference type="Gene3D" id="3.30.2170.10">
    <property type="entry name" value="archaeoglobus fulgidus dsm 4304 superfamily"/>
    <property type="match status" value="1"/>
</dbReference>
<gene>
    <name evidence="3" type="ORF">DV707_14125</name>
    <name evidence="4" type="ORF">SAMN04488133_3597</name>
</gene>
<proteinExistence type="inferred from homology"/>
<comment type="similarity">
    <text evidence="1">Belongs to the UPF0215 family.</text>
</comment>
<dbReference type="Proteomes" id="UP000236740">
    <property type="component" value="Unassembled WGS sequence"/>
</dbReference>
<dbReference type="EMBL" id="FNVN01000008">
    <property type="protein sequence ID" value="SEG74518.1"/>
    <property type="molecule type" value="Genomic_DNA"/>
</dbReference>
<reference evidence="4 5" key="1">
    <citation type="submission" date="2016-10" db="EMBL/GenBank/DDBJ databases">
        <authorList>
            <person name="de Groot N.N."/>
        </authorList>
    </citation>
    <scope>NUCLEOTIDE SEQUENCE [LARGE SCALE GENOMIC DNA]</scope>
    <source>
        <strain evidence="4 5">CGMCC 1.10331</strain>
    </source>
</reference>
<dbReference type="OrthoDB" id="15207at2157"/>
<dbReference type="RefSeq" id="WP_103993125.1">
    <property type="nucleotide sequence ID" value="NZ_CP031311.1"/>
</dbReference>
<reference evidence="3 6" key="2">
    <citation type="journal article" date="2019" name="Nat. Commun.">
        <title>A new type of DNA phosphorothioation-based antiviral system in archaea.</title>
        <authorList>
            <person name="Xiong L."/>
            <person name="Liu S."/>
            <person name="Chen S."/>
            <person name="Xiao Y."/>
            <person name="Zhu B."/>
            <person name="Gao Y."/>
            <person name="Zhang Y."/>
            <person name="Chen B."/>
            <person name="Luo J."/>
            <person name="Deng Z."/>
            <person name="Chen X."/>
            <person name="Wang L."/>
            <person name="Chen S."/>
        </authorList>
    </citation>
    <scope>NUCLEOTIDE SEQUENCE [LARGE SCALE GENOMIC DNA]</scope>
    <source>
        <strain evidence="3 6">CGMCC 1.10331</strain>
    </source>
</reference>
<name>A0A1H6CNL6_9EURY</name>
<dbReference type="Proteomes" id="UP000296733">
    <property type="component" value="Chromosome"/>
</dbReference>
<dbReference type="AlphaFoldDB" id="A0A1H6CNL6"/>
<feature type="region of interest" description="Disordered" evidence="2">
    <location>
        <begin position="147"/>
        <end position="166"/>
    </location>
</feature>
<protein>
    <recommendedName>
        <fullName evidence="1">UPF0215 protein DV707_14125</fullName>
    </recommendedName>
</protein>
<organism evidence="4 5">
    <name type="scientific">Halobellus limi</name>
    <dbReference type="NCBI Taxonomy" id="699433"/>
    <lineage>
        <taxon>Archaea</taxon>
        <taxon>Methanobacteriati</taxon>
        <taxon>Methanobacteriota</taxon>
        <taxon>Stenosarchaea group</taxon>
        <taxon>Halobacteria</taxon>
        <taxon>Halobacteriales</taxon>
        <taxon>Haloferacaceae</taxon>
        <taxon>Halobellus</taxon>
    </lineage>
</organism>
<dbReference type="PANTHER" id="PTHR39518:SF2">
    <property type="entry name" value="UPF0215 PROTEIN MJ1150"/>
    <property type="match status" value="1"/>
</dbReference>
<keyword evidence="5" id="KW-1185">Reference proteome</keyword>
<evidence type="ECO:0000313" key="4">
    <source>
        <dbReference type="EMBL" id="SEG74518.1"/>
    </source>
</evidence>
<evidence type="ECO:0000313" key="3">
    <source>
        <dbReference type="EMBL" id="QCC48703.1"/>
    </source>
</evidence>
<evidence type="ECO:0000256" key="1">
    <source>
        <dbReference type="HAMAP-Rule" id="MF_00582"/>
    </source>
</evidence>
<evidence type="ECO:0000313" key="5">
    <source>
        <dbReference type="Proteomes" id="UP000236740"/>
    </source>
</evidence>
<dbReference type="HAMAP" id="MF_00582">
    <property type="entry name" value="UPF0215"/>
    <property type="match status" value="1"/>
</dbReference>
<dbReference type="PANTHER" id="PTHR39518">
    <property type="entry name" value="UPF0215 PROTEIN MJ1150"/>
    <property type="match status" value="1"/>
</dbReference>
<dbReference type="Pfam" id="PF01949">
    <property type="entry name" value="Endo_dU"/>
    <property type="match status" value="1"/>
</dbReference>
<sequence>MKPGTRALGVAESTDEDSGRAVLCGAVVRADRVVDGFAYATATVGGLDATDAVCALVDRADREDVQYLLVSGVAPAWFNVLDLDRIAEVAERPVLSVSYEASPGLEPALREQFDGEALDSRLAVYERLPPRRRLRVNGETLFVRSVGLGDGDSGRSTDGAGDDLDDLDDEAARIVRAYTPTGGRPEPVRVARLAARAARQWPERAPVDSDRHG</sequence>
<evidence type="ECO:0000313" key="6">
    <source>
        <dbReference type="Proteomes" id="UP000296733"/>
    </source>
</evidence>
<dbReference type="GeneID" id="39859254"/>